<dbReference type="SUPFAM" id="SSF47384">
    <property type="entry name" value="Homodimeric domain of signal transducing histidine kinase"/>
    <property type="match status" value="2"/>
</dbReference>
<dbReference type="SMART" id="SM00387">
    <property type="entry name" value="HATPase_c"/>
    <property type="match status" value="2"/>
</dbReference>
<feature type="coiled-coil region" evidence="7">
    <location>
        <begin position="599"/>
        <end position="626"/>
    </location>
</feature>
<keyword evidence="11" id="KW-0067">ATP-binding</keyword>
<dbReference type="InterPro" id="IPR005467">
    <property type="entry name" value="His_kinase_dom"/>
</dbReference>
<feature type="transmembrane region" description="Helical" evidence="8">
    <location>
        <begin position="121"/>
        <end position="144"/>
    </location>
</feature>
<dbReference type="SUPFAM" id="SSF55874">
    <property type="entry name" value="ATPase domain of HSP90 chaperone/DNA topoisomerase II/histidine kinase"/>
    <property type="match status" value="2"/>
</dbReference>
<evidence type="ECO:0000256" key="4">
    <source>
        <dbReference type="ARBA" id="ARBA00022679"/>
    </source>
</evidence>
<dbReference type="InterPro" id="IPR011006">
    <property type="entry name" value="CheY-like_superfamily"/>
</dbReference>
<dbReference type="CDD" id="cd17574">
    <property type="entry name" value="REC_OmpR"/>
    <property type="match status" value="1"/>
</dbReference>
<dbReference type="SMART" id="SM00388">
    <property type="entry name" value="HisKA"/>
    <property type="match status" value="2"/>
</dbReference>
<keyword evidence="7" id="KW-0175">Coiled coil</keyword>
<evidence type="ECO:0000259" key="10">
    <source>
        <dbReference type="PROSITE" id="PS50110"/>
    </source>
</evidence>
<dbReference type="PRINTS" id="PR00344">
    <property type="entry name" value="BCTRLSENSOR"/>
</dbReference>
<accession>A4BSR8</accession>
<dbReference type="InterPro" id="IPR003661">
    <property type="entry name" value="HisK_dim/P_dom"/>
</dbReference>
<evidence type="ECO:0000256" key="1">
    <source>
        <dbReference type="ARBA" id="ARBA00000085"/>
    </source>
</evidence>
<keyword evidence="12" id="KW-1185">Reference proteome</keyword>
<dbReference type="GO" id="GO:0000155">
    <property type="term" value="F:phosphorelay sensor kinase activity"/>
    <property type="evidence" value="ECO:0007669"/>
    <property type="project" value="InterPro"/>
</dbReference>
<dbReference type="eggNOG" id="COG4191">
    <property type="taxonomic scope" value="Bacteria"/>
</dbReference>
<keyword evidence="5 11" id="KW-0418">Kinase</keyword>
<comment type="caution">
    <text evidence="11">The sequence shown here is derived from an EMBL/GenBank/DDBJ whole genome shotgun (WGS) entry which is preliminary data.</text>
</comment>
<gene>
    <name evidence="11" type="ORF">NB231_00535</name>
</gene>
<dbReference type="CDD" id="cd00082">
    <property type="entry name" value="HisKA"/>
    <property type="match status" value="2"/>
</dbReference>
<dbReference type="Gene3D" id="1.10.287.130">
    <property type="match status" value="2"/>
</dbReference>
<keyword evidence="4" id="KW-0808">Transferase</keyword>
<dbReference type="FunFam" id="3.30.565.10:FF:000006">
    <property type="entry name" value="Sensor histidine kinase WalK"/>
    <property type="match status" value="1"/>
</dbReference>
<dbReference type="EC" id="2.7.13.3" evidence="2"/>
<keyword evidence="8" id="KW-1133">Transmembrane helix</keyword>
<protein>
    <recommendedName>
        <fullName evidence="2">histidine kinase</fullName>
        <ecNumber evidence="2">2.7.13.3</ecNumber>
    </recommendedName>
</protein>
<feature type="transmembrane region" description="Helical" evidence="8">
    <location>
        <begin position="52"/>
        <end position="69"/>
    </location>
</feature>
<dbReference type="HOGENOM" id="CLU_331722_0_0_6"/>
<keyword evidence="8" id="KW-0812">Transmembrane</keyword>
<feature type="domain" description="Histidine kinase" evidence="9">
    <location>
        <begin position="638"/>
        <end position="851"/>
    </location>
</feature>
<dbReference type="eggNOG" id="COG5002">
    <property type="taxonomic scope" value="Bacteria"/>
</dbReference>
<keyword evidence="3 6" id="KW-0597">Phosphoprotein</keyword>
<dbReference type="Pfam" id="PF00512">
    <property type="entry name" value="HisKA"/>
    <property type="match status" value="2"/>
</dbReference>
<evidence type="ECO:0000313" key="11">
    <source>
        <dbReference type="EMBL" id="EAR21162.1"/>
    </source>
</evidence>
<dbReference type="InterPro" id="IPR001789">
    <property type="entry name" value="Sig_transdc_resp-reg_receiver"/>
</dbReference>
<keyword evidence="11" id="KW-0547">Nucleotide-binding</keyword>
<dbReference type="Pfam" id="PF02518">
    <property type="entry name" value="HATPase_c"/>
    <property type="match status" value="2"/>
</dbReference>
<feature type="modified residue" description="4-aspartylphosphate" evidence="6">
    <location>
        <position position="526"/>
    </location>
</feature>
<dbReference type="STRING" id="314278.NB231_00535"/>
<evidence type="ECO:0000256" key="3">
    <source>
        <dbReference type="ARBA" id="ARBA00022553"/>
    </source>
</evidence>
<dbReference type="Proteomes" id="UP000003374">
    <property type="component" value="Unassembled WGS sequence"/>
</dbReference>
<comment type="catalytic activity">
    <reaction evidence="1">
        <text>ATP + protein L-histidine = ADP + protein N-phospho-L-histidine.</text>
        <dbReference type="EC" id="2.7.13.3"/>
    </reaction>
</comment>
<dbReference type="InterPro" id="IPR036097">
    <property type="entry name" value="HisK_dim/P_sf"/>
</dbReference>
<feature type="transmembrane region" description="Helical" evidence="8">
    <location>
        <begin position="156"/>
        <end position="178"/>
    </location>
</feature>
<keyword evidence="8" id="KW-0472">Membrane</keyword>
<dbReference type="CDD" id="cd16922">
    <property type="entry name" value="HATPase_EvgS-ArcB-TorS-like"/>
    <property type="match status" value="1"/>
</dbReference>
<dbReference type="PANTHER" id="PTHR43547:SF2">
    <property type="entry name" value="HYBRID SIGNAL TRANSDUCTION HISTIDINE KINASE C"/>
    <property type="match status" value="1"/>
</dbReference>
<reference evidence="11 12" key="1">
    <citation type="submission" date="2006-02" db="EMBL/GenBank/DDBJ databases">
        <authorList>
            <person name="Waterbury J."/>
            <person name="Ferriera S."/>
            <person name="Johnson J."/>
            <person name="Kravitz S."/>
            <person name="Halpern A."/>
            <person name="Remington K."/>
            <person name="Beeson K."/>
            <person name="Tran B."/>
            <person name="Rogers Y.-H."/>
            <person name="Friedman R."/>
            <person name="Venter J.C."/>
        </authorList>
    </citation>
    <scope>NUCLEOTIDE SEQUENCE [LARGE SCALE GENOMIC DNA]</scope>
    <source>
        <strain evidence="11 12">Nb-231</strain>
    </source>
</reference>
<dbReference type="PROSITE" id="PS50109">
    <property type="entry name" value="HIS_KIN"/>
    <property type="match status" value="2"/>
</dbReference>
<dbReference type="eggNOG" id="COG0745">
    <property type="taxonomic scope" value="Bacteria"/>
</dbReference>
<dbReference type="Gene3D" id="3.30.565.10">
    <property type="entry name" value="Histidine kinase-like ATPase, C-terminal domain"/>
    <property type="match status" value="2"/>
</dbReference>
<evidence type="ECO:0000256" key="5">
    <source>
        <dbReference type="ARBA" id="ARBA00022777"/>
    </source>
</evidence>
<dbReference type="Pfam" id="PF00072">
    <property type="entry name" value="Response_reg"/>
    <property type="match status" value="1"/>
</dbReference>
<feature type="transmembrane region" description="Helical" evidence="8">
    <location>
        <begin position="25"/>
        <end position="46"/>
    </location>
</feature>
<sequence>MDIDPAVEQAWAEKDRSARLRFSRIGCVLALVLIPAGVTLDLFIYPQFFGKFLLLRALGDVAVLVILGLHFSKNGRDNIRILTMAWLIIPQATICYMIYLTEGYASTYYAGLNLAILGMGVLLPVTVWEVAILVSASLALYLVACLSRTEEPINSVLLYNNLYFLVSTGVISATAVYFNRLRRFTEFRLNFELDARHKELAELDRLKSEFFANVSHELRTPLTLILAPVEDLLQKRAAIPAAIASQLDIIYGNAHRLLRLVNDLLEVIRLEESGVKLDRRPLDLTALLKSIVTAVEPLAKSRGITFKQRLPDDPVPIRGDRSALEKVFFNLLSNAFKFTNAGGGVRITAEVEPDQVQVTVQDTGIGISESDLPFVFDRFRQADSSATRKYVGTGLGLALVKELTEKHDGSAKIQSRLGAGTAITVSLPLARAAGELDAEPTDKEIFAQPASAAPWQELAAAPGTDASPVATGDDERATVLVVDDEPDMQRYLVELLAREYRVLKASDGRQGLALAQSQRPNLMVLDLMLPEIDGLEICRRIKESPQTRSTRIVLLTARADETTKLAALENGADDFLTKPFSGIEVQTRLHNLLRSAKLEQDLQLRNEELQTTLDELTQTQNQLLHSEKINALGRLSAGLLHEVNNPLNYALTALEVVKNDRTITGDEELSEIIGDIDEGMQRIRGIVSELRAFAYPSKGEQQTFDAAKAVQGAVQMLVHERRDVAVYNEVDESCCVKGSRNHIVQVLVNLIGNAIKAVQAVAEQRAGEIRIRAEEDNGRIRVSVRDNGTGIPADTLNRVFDPFYTTRDVGEGMGMGLSVCQTIVRNHGGELCVRSEEGAWTEFTFDLPAADELTQTQSKAHRDVRERTA</sequence>
<dbReference type="GO" id="GO:0005524">
    <property type="term" value="F:ATP binding"/>
    <property type="evidence" value="ECO:0007669"/>
    <property type="project" value="UniProtKB-KW"/>
</dbReference>
<dbReference type="SMART" id="SM00448">
    <property type="entry name" value="REC"/>
    <property type="match status" value="1"/>
</dbReference>
<evidence type="ECO:0000256" key="6">
    <source>
        <dbReference type="PROSITE-ProRule" id="PRU00169"/>
    </source>
</evidence>
<evidence type="ECO:0000256" key="8">
    <source>
        <dbReference type="SAM" id="Phobius"/>
    </source>
</evidence>
<dbReference type="Gene3D" id="3.40.50.2300">
    <property type="match status" value="1"/>
</dbReference>
<dbReference type="EMBL" id="AAOF01000011">
    <property type="protein sequence ID" value="EAR21162.1"/>
    <property type="molecule type" value="Genomic_DNA"/>
</dbReference>
<dbReference type="PANTHER" id="PTHR43547">
    <property type="entry name" value="TWO-COMPONENT HISTIDINE KINASE"/>
    <property type="match status" value="1"/>
</dbReference>
<feature type="domain" description="Histidine kinase" evidence="9">
    <location>
        <begin position="213"/>
        <end position="431"/>
    </location>
</feature>
<dbReference type="InterPro" id="IPR036890">
    <property type="entry name" value="HATPase_C_sf"/>
</dbReference>
<name>A4BSR8_9GAMM</name>
<dbReference type="InterPro" id="IPR004358">
    <property type="entry name" value="Sig_transdc_His_kin-like_C"/>
</dbReference>
<dbReference type="InterPro" id="IPR003594">
    <property type="entry name" value="HATPase_dom"/>
</dbReference>
<dbReference type="PROSITE" id="PS50110">
    <property type="entry name" value="RESPONSE_REGULATORY"/>
    <property type="match status" value="1"/>
</dbReference>
<evidence type="ECO:0000256" key="2">
    <source>
        <dbReference type="ARBA" id="ARBA00012438"/>
    </source>
</evidence>
<feature type="transmembrane region" description="Helical" evidence="8">
    <location>
        <begin position="81"/>
        <end position="101"/>
    </location>
</feature>
<evidence type="ECO:0000256" key="7">
    <source>
        <dbReference type="SAM" id="Coils"/>
    </source>
</evidence>
<organism evidence="11 12">
    <name type="scientific">Nitrococcus mobilis Nb-231</name>
    <dbReference type="NCBI Taxonomy" id="314278"/>
    <lineage>
        <taxon>Bacteria</taxon>
        <taxon>Pseudomonadati</taxon>
        <taxon>Pseudomonadota</taxon>
        <taxon>Gammaproteobacteria</taxon>
        <taxon>Chromatiales</taxon>
        <taxon>Ectothiorhodospiraceae</taxon>
        <taxon>Nitrococcus</taxon>
    </lineage>
</organism>
<evidence type="ECO:0000259" key="9">
    <source>
        <dbReference type="PROSITE" id="PS50109"/>
    </source>
</evidence>
<dbReference type="AlphaFoldDB" id="A4BSR8"/>
<dbReference type="GO" id="GO:0005886">
    <property type="term" value="C:plasma membrane"/>
    <property type="evidence" value="ECO:0007669"/>
    <property type="project" value="UniProtKB-ARBA"/>
</dbReference>
<proteinExistence type="predicted"/>
<evidence type="ECO:0000313" key="12">
    <source>
        <dbReference type="Proteomes" id="UP000003374"/>
    </source>
</evidence>
<feature type="domain" description="Response regulatory" evidence="10">
    <location>
        <begin position="478"/>
        <end position="593"/>
    </location>
</feature>
<dbReference type="FunFam" id="1.10.287.130:FF:000045">
    <property type="entry name" value="Two-component system sensor histidine kinase/response regulator"/>
    <property type="match status" value="1"/>
</dbReference>
<dbReference type="SUPFAM" id="SSF52172">
    <property type="entry name" value="CheY-like"/>
    <property type="match status" value="1"/>
</dbReference>